<organism evidence="1 2">
    <name type="scientific">Candidatus Kaiserbacteria bacterium RIFCSPLOWO2_01_FULL_53_17</name>
    <dbReference type="NCBI Taxonomy" id="1798511"/>
    <lineage>
        <taxon>Bacteria</taxon>
        <taxon>Candidatus Kaiseribacteriota</taxon>
    </lineage>
</organism>
<protein>
    <submittedName>
        <fullName evidence="1">Uncharacterized protein</fullName>
    </submittedName>
</protein>
<evidence type="ECO:0000313" key="1">
    <source>
        <dbReference type="EMBL" id="OGG72634.1"/>
    </source>
</evidence>
<dbReference type="AlphaFoldDB" id="A0A1F6EG58"/>
<proteinExistence type="predicted"/>
<accession>A0A1F6EG58</accession>
<evidence type="ECO:0000313" key="2">
    <source>
        <dbReference type="Proteomes" id="UP000177306"/>
    </source>
</evidence>
<name>A0A1F6EG58_9BACT</name>
<dbReference type="EMBL" id="MFLY01000036">
    <property type="protein sequence ID" value="OGG72634.1"/>
    <property type="molecule type" value="Genomic_DNA"/>
</dbReference>
<comment type="caution">
    <text evidence="1">The sequence shown here is derived from an EMBL/GenBank/DDBJ whole genome shotgun (WGS) entry which is preliminary data.</text>
</comment>
<reference evidence="1 2" key="1">
    <citation type="journal article" date="2016" name="Nat. Commun.">
        <title>Thousands of microbial genomes shed light on interconnected biogeochemical processes in an aquifer system.</title>
        <authorList>
            <person name="Anantharaman K."/>
            <person name="Brown C.T."/>
            <person name="Hug L.A."/>
            <person name="Sharon I."/>
            <person name="Castelle C.J."/>
            <person name="Probst A.J."/>
            <person name="Thomas B.C."/>
            <person name="Singh A."/>
            <person name="Wilkins M.J."/>
            <person name="Karaoz U."/>
            <person name="Brodie E.L."/>
            <person name="Williams K.H."/>
            <person name="Hubbard S.S."/>
            <person name="Banfield J.F."/>
        </authorList>
    </citation>
    <scope>NUCLEOTIDE SEQUENCE [LARGE SCALE GENOMIC DNA]</scope>
</reference>
<dbReference type="Proteomes" id="UP000177306">
    <property type="component" value="Unassembled WGS sequence"/>
</dbReference>
<gene>
    <name evidence="1" type="ORF">A3A38_00125</name>
</gene>
<sequence>MRHWSVDTSELEKDPVAFAVWKLEQAVNFGIRDGKISKKELQAHWDRLDLDEHKRKLLSLVI</sequence>